<keyword evidence="6" id="KW-1185">Reference proteome</keyword>
<dbReference type="SUPFAM" id="SSF53335">
    <property type="entry name" value="S-adenosyl-L-methionine-dependent methyltransferases"/>
    <property type="match status" value="1"/>
</dbReference>
<name>A0A3P6REU2_CYLGO</name>
<evidence type="ECO:0000313" key="5">
    <source>
        <dbReference type="EMBL" id="VDK53340.1"/>
    </source>
</evidence>
<comment type="similarity">
    <text evidence="4">Belongs to the class I-like SAM-binding methyltransferase superfamily. Cation-dependent O-methyltransferase family.</text>
</comment>
<dbReference type="InterPro" id="IPR002935">
    <property type="entry name" value="SAM_O-MeTrfase"/>
</dbReference>
<evidence type="ECO:0000313" key="6">
    <source>
        <dbReference type="Proteomes" id="UP000271889"/>
    </source>
</evidence>
<gene>
    <name evidence="5" type="ORF">CGOC_LOCUS2647</name>
</gene>
<dbReference type="GO" id="GO:0008171">
    <property type="term" value="F:O-methyltransferase activity"/>
    <property type="evidence" value="ECO:0007669"/>
    <property type="project" value="InterPro"/>
</dbReference>
<keyword evidence="1" id="KW-0489">Methyltransferase</keyword>
<proteinExistence type="inferred from homology"/>
<evidence type="ECO:0000256" key="3">
    <source>
        <dbReference type="ARBA" id="ARBA00022691"/>
    </source>
</evidence>
<dbReference type="AlphaFoldDB" id="A0A3P6REU2"/>
<evidence type="ECO:0000256" key="2">
    <source>
        <dbReference type="ARBA" id="ARBA00022679"/>
    </source>
</evidence>
<dbReference type="InterPro" id="IPR029063">
    <property type="entry name" value="SAM-dependent_MTases_sf"/>
</dbReference>
<dbReference type="InterPro" id="IPR050362">
    <property type="entry name" value="Cation-dep_OMT"/>
</dbReference>
<dbReference type="PANTHER" id="PTHR10509:SF93">
    <property type="entry name" value="CATECHOL O-METHYLTRANSFERASE DOMAIN-CONTAINING PROTEIN 1"/>
    <property type="match status" value="1"/>
</dbReference>
<dbReference type="EMBL" id="UYRV01006095">
    <property type="protein sequence ID" value="VDK53340.1"/>
    <property type="molecule type" value="Genomic_DNA"/>
</dbReference>
<keyword evidence="3" id="KW-0949">S-adenosyl-L-methionine</keyword>
<dbReference type="Gene3D" id="3.40.50.150">
    <property type="entry name" value="Vaccinia Virus protein VP39"/>
    <property type="match status" value="1"/>
</dbReference>
<sequence>MGTVAKSYHNKDNNSVIGYCGKHTIKQHRLQEELTKATLENAPHAGMLGAPEVLTLGENFIHLIGGKKALDNYKKFGLPIISKNKEVLDRIVTVEGPALDSLDFGIQNVSDRLIAEGQSGTFDFAFIDADKLNYTSYYDRAVTLLRKGGVIMIDNALWHGRVAEDPSTFDNNTKAIDDTNKKVHFTLIDFSSAFPILELNHIFQIFNDDRTYSALINIGDGTHIAFKK</sequence>
<dbReference type="PANTHER" id="PTHR10509">
    <property type="entry name" value="O-METHYLTRANSFERASE-RELATED"/>
    <property type="match status" value="1"/>
</dbReference>
<evidence type="ECO:0000256" key="1">
    <source>
        <dbReference type="ARBA" id="ARBA00022603"/>
    </source>
</evidence>
<dbReference type="OrthoDB" id="10251242at2759"/>
<organism evidence="5 6">
    <name type="scientific">Cylicostephanus goldi</name>
    <name type="common">Nematode worm</name>
    <dbReference type="NCBI Taxonomy" id="71465"/>
    <lineage>
        <taxon>Eukaryota</taxon>
        <taxon>Metazoa</taxon>
        <taxon>Ecdysozoa</taxon>
        <taxon>Nematoda</taxon>
        <taxon>Chromadorea</taxon>
        <taxon>Rhabditida</taxon>
        <taxon>Rhabditina</taxon>
        <taxon>Rhabditomorpha</taxon>
        <taxon>Strongyloidea</taxon>
        <taxon>Strongylidae</taxon>
        <taxon>Cylicostephanus</taxon>
    </lineage>
</organism>
<reference evidence="5 6" key="1">
    <citation type="submission" date="2018-11" db="EMBL/GenBank/DDBJ databases">
        <authorList>
            <consortium name="Pathogen Informatics"/>
        </authorList>
    </citation>
    <scope>NUCLEOTIDE SEQUENCE [LARGE SCALE GENOMIC DNA]</scope>
</reference>
<dbReference type="GO" id="GO:0008757">
    <property type="term" value="F:S-adenosylmethionine-dependent methyltransferase activity"/>
    <property type="evidence" value="ECO:0007669"/>
    <property type="project" value="TreeGrafter"/>
</dbReference>
<accession>A0A3P6REU2</accession>
<dbReference type="Pfam" id="PF01596">
    <property type="entry name" value="Methyltransf_3"/>
    <property type="match status" value="1"/>
</dbReference>
<keyword evidence="2" id="KW-0808">Transferase</keyword>
<dbReference type="Proteomes" id="UP000271889">
    <property type="component" value="Unassembled WGS sequence"/>
</dbReference>
<dbReference type="PROSITE" id="PS51682">
    <property type="entry name" value="SAM_OMT_I"/>
    <property type="match status" value="1"/>
</dbReference>
<dbReference type="GO" id="GO:0032259">
    <property type="term" value="P:methylation"/>
    <property type="evidence" value="ECO:0007669"/>
    <property type="project" value="UniProtKB-KW"/>
</dbReference>
<protein>
    <submittedName>
        <fullName evidence="5">Uncharacterized protein</fullName>
    </submittedName>
</protein>
<evidence type="ECO:0000256" key="4">
    <source>
        <dbReference type="ARBA" id="ARBA00023453"/>
    </source>
</evidence>